<name>A0A4W4ESL0_ELEEL</name>
<proteinExistence type="predicted"/>
<dbReference type="PROSITE" id="PS50267">
    <property type="entry name" value="NA_NEUROTRAN_SYMP_3"/>
    <property type="match status" value="1"/>
</dbReference>
<keyword evidence="9" id="KW-1185">Reference proteome</keyword>
<evidence type="ECO:0000256" key="6">
    <source>
        <dbReference type="PIRSR" id="PIRSR600175-1"/>
    </source>
</evidence>
<dbReference type="InterPro" id="IPR000175">
    <property type="entry name" value="Na/ntran_symport"/>
</dbReference>
<evidence type="ECO:0000313" key="8">
    <source>
        <dbReference type="Ensembl" id="ENSEEEP00000014522.2"/>
    </source>
</evidence>
<keyword evidence="5 7" id="KW-0472">Membrane</keyword>
<sequence>MDLNSPSEVKQIVPFEGLNNSLTVHAEEKGQELSDRGNWKGKFDFLLSCIGYATYLGHIWRLPYLCGKSGNGKKQQNRGNFLILLIGVLLETALGQYTSVRGLGVWKPIPMMKGVGRAAAILSFWFNIYYIIIIAWALCYLFSSFRPVCPTSPSD</sequence>
<evidence type="ECO:0000256" key="4">
    <source>
        <dbReference type="ARBA" id="ARBA00022989"/>
    </source>
</evidence>
<accession>A0A4W4ESL0</accession>
<feature type="transmembrane region" description="Helical" evidence="7">
    <location>
        <begin position="43"/>
        <end position="60"/>
    </location>
</feature>
<dbReference type="InterPro" id="IPR037272">
    <property type="entry name" value="SNS_sf"/>
</dbReference>
<dbReference type="PRINTS" id="PR00176">
    <property type="entry name" value="NANEUSMPORT"/>
</dbReference>
<dbReference type="PANTHER" id="PTHR11616">
    <property type="entry name" value="SODIUM/CHLORIDE DEPENDENT TRANSPORTER"/>
    <property type="match status" value="1"/>
</dbReference>
<evidence type="ECO:0000256" key="1">
    <source>
        <dbReference type="ARBA" id="ARBA00004141"/>
    </source>
</evidence>
<dbReference type="Ensembl" id="ENSEEET00000014697.2">
    <property type="protein sequence ID" value="ENSEEEP00000014522.2"/>
    <property type="gene ID" value="ENSEEEG00000007228.2"/>
</dbReference>
<reference evidence="9" key="1">
    <citation type="journal article" date="2014" name="Science">
        <title>Nonhuman genetics. Genomic basis for the convergent evolution of electric organs.</title>
        <authorList>
            <person name="Gallant J.R."/>
            <person name="Traeger L.L."/>
            <person name="Volkening J.D."/>
            <person name="Moffett H."/>
            <person name="Chen P.H."/>
            <person name="Novina C.D."/>
            <person name="Phillips G.N.Jr."/>
            <person name="Anand R."/>
            <person name="Wells G.B."/>
            <person name="Pinch M."/>
            <person name="Guth R."/>
            <person name="Unguez G.A."/>
            <person name="Albert J.S."/>
            <person name="Zakon H.H."/>
            <person name="Samanta M.P."/>
            <person name="Sussman M.R."/>
        </authorList>
    </citation>
    <scope>NUCLEOTIDE SEQUENCE [LARGE SCALE GENOMIC DNA]</scope>
</reference>
<dbReference type="GO" id="GO:0035725">
    <property type="term" value="P:sodium ion transmembrane transport"/>
    <property type="evidence" value="ECO:0007669"/>
    <property type="project" value="TreeGrafter"/>
</dbReference>
<keyword evidence="6" id="KW-0479">Metal-binding</keyword>
<dbReference type="PANTHER" id="PTHR11616:SF316">
    <property type="entry name" value="SOLUTE CARRIER FAMILY 6 MEMBER 1"/>
    <property type="match status" value="1"/>
</dbReference>
<dbReference type="GeneTree" id="ENSGT00940000165002"/>
<dbReference type="Pfam" id="PF00209">
    <property type="entry name" value="SNF"/>
    <property type="match status" value="1"/>
</dbReference>
<reference evidence="8" key="3">
    <citation type="submission" date="2020-05" db="EMBL/GenBank/DDBJ databases">
        <title>Electrophorus electricus (electric eel) genome, fEleEle1, primary haplotype.</title>
        <authorList>
            <person name="Myers G."/>
            <person name="Meyer A."/>
            <person name="Fedrigo O."/>
            <person name="Formenti G."/>
            <person name="Rhie A."/>
            <person name="Tracey A."/>
            <person name="Sims Y."/>
            <person name="Jarvis E.D."/>
        </authorList>
    </citation>
    <scope>NUCLEOTIDE SEQUENCE [LARGE SCALE GENOMIC DNA]</scope>
</reference>
<dbReference type="SUPFAM" id="SSF161070">
    <property type="entry name" value="SNF-like"/>
    <property type="match status" value="1"/>
</dbReference>
<keyword evidence="6" id="KW-0915">Sodium</keyword>
<reference evidence="9" key="2">
    <citation type="journal article" date="2017" name="Sci. Adv.">
        <title>A tail of two voltages: Proteomic comparison of the three electric organs of the electric eel.</title>
        <authorList>
            <person name="Traeger L.L."/>
            <person name="Sabat G."/>
            <person name="Barrett-Wilt G.A."/>
            <person name="Wells G.B."/>
            <person name="Sussman M.R."/>
        </authorList>
    </citation>
    <scope>NUCLEOTIDE SEQUENCE [LARGE SCALE GENOMIC DNA]</scope>
</reference>
<protein>
    <submittedName>
        <fullName evidence="8">Uncharacterized protein</fullName>
    </submittedName>
</protein>
<evidence type="ECO:0000256" key="5">
    <source>
        <dbReference type="ARBA" id="ARBA00023136"/>
    </source>
</evidence>
<keyword evidence="4 7" id="KW-1133">Transmembrane helix</keyword>
<evidence type="ECO:0000313" key="9">
    <source>
        <dbReference type="Proteomes" id="UP000314983"/>
    </source>
</evidence>
<dbReference type="Proteomes" id="UP000314983">
    <property type="component" value="Chromosome 7"/>
</dbReference>
<reference evidence="8" key="5">
    <citation type="submission" date="2025-09" db="UniProtKB">
        <authorList>
            <consortium name="Ensembl"/>
        </authorList>
    </citation>
    <scope>IDENTIFICATION</scope>
</reference>
<dbReference type="GO" id="GO:0006865">
    <property type="term" value="P:amino acid transport"/>
    <property type="evidence" value="ECO:0007669"/>
    <property type="project" value="TreeGrafter"/>
</dbReference>
<feature type="binding site" evidence="6">
    <location>
        <position position="51"/>
    </location>
    <ligand>
        <name>Na(+)</name>
        <dbReference type="ChEBI" id="CHEBI:29101"/>
        <label>1</label>
    </ligand>
</feature>
<dbReference type="AlphaFoldDB" id="A0A4W4ESL0"/>
<dbReference type="GO" id="GO:0005886">
    <property type="term" value="C:plasma membrane"/>
    <property type="evidence" value="ECO:0007669"/>
    <property type="project" value="TreeGrafter"/>
</dbReference>
<dbReference type="GO" id="GO:0046872">
    <property type="term" value="F:metal ion binding"/>
    <property type="evidence" value="ECO:0007669"/>
    <property type="project" value="UniProtKB-KW"/>
</dbReference>
<evidence type="ECO:0000256" key="7">
    <source>
        <dbReference type="SAM" id="Phobius"/>
    </source>
</evidence>
<evidence type="ECO:0000256" key="3">
    <source>
        <dbReference type="ARBA" id="ARBA00022692"/>
    </source>
</evidence>
<keyword evidence="2" id="KW-0813">Transport</keyword>
<comment type="subcellular location">
    <subcellularLocation>
        <location evidence="1">Membrane</location>
        <topology evidence="1">Multi-pass membrane protein</topology>
    </subcellularLocation>
</comment>
<dbReference type="OMA" id="DWWGADE"/>
<keyword evidence="3 7" id="KW-0812">Transmembrane</keyword>
<evidence type="ECO:0000256" key="2">
    <source>
        <dbReference type="ARBA" id="ARBA00022448"/>
    </source>
</evidence>
<feature type="transmembrane region" description="Helical" evidence="7">
    <location>
        <begin position="118"/>
        <end position="142"/>
    </location>
</feature>
<reference evidence="8" key="4">
    <citation type="submission" date="2025-08" db="UniProtKB">
        <authorList>
            <consortium name="Ensembl"/>
        </authorList>
    </citation>
    <scope>IDENTIFICATION</scope>
</reference>
<feature type="transmembrane region" description="Helical" evidence="7">
    <location>
        <begin position="81"/>
        <end position="98"/>
    </location>
</feature>
<organism evidence="8 9">
    <name type="scientific">Electrophorus electricus</name>
    <name type="common">Electric eel</name>
    <name type="synonym">Gymnotus electricus</name>
    <dbReference type="NCBI Taxonomy" id="8005"/>
    <lineage>
        <taxon>Eukaryota</taxon>
        <taxon>Metazoa</taxon>
        <taxon>Chordata</taxon>
        <taxon>Craniata</taxon>
        <taxon>Vertebrata</taxon>
        <taxon>Euteleostomi</taxon>
        <taxon>Actinopterygii</taxon>
        <taxon>Neopterygii</taxon>
        <taxon>Teleostei</taxon>
        <taxon>Ostariophysi</taxon>
        <taxon>Gymnotiformes</taxon>
        <taxon>Gymnotoidei</taxon>
        <taxon>Gymnotidae</taxon>
        <taxon>Electrophorus</taxon>
    </lineage>
</organism>
<feature type="binding site" evidence="6">
    <location>
        <position position="53"/>
    </location>
    <ligand>
        <name>Na(+)</name>
        <dbReference type="ChEBI" id="CHEBI:29101"/>
        <label>1</label>
    </ligand>
</feature>